<gene>
    <name evidence="5" type="ORF">SAMN04489746_0039</name>
</gene>
<dbReference type="SMART" id="SM00382">
    <property type="entry name" value="AAA"/>
    <property type="match status" value="2"/>
</dbReference>
<keyword evidence="3" id="KW-0175">Coiled coil</keyword>
<evidence type="ECO:0000256" key="2">
    <source>
        <dbReference type="ARBA" id="ARBA00022840"/>
    </source>
</evidence>
<evidence type="ECO:0000256" key="1">
    <source>
        <dbReference type="ARBA" id="ARBA00022741"/>
    </source>
</evidence>
<dbReference type="InterPro" id="IPR027417">
    <property type="entry name" value="P-loop_NTPase"/>
</dbReference>
<dbReference type="CDD" id="cd03221">
    <property type="entry name" value="ABCF_EF-3"/>
    <property type="match status" value="2"/>
</dbReference>
<dbReference type="PANTHER" id="PTHR42855:SF2">
    <property type="entry name" value="DRUG RESISTANCE ABC TRANSPORTER,ATP-BINDING PROTEIN"/>
    <property type="match status" value="1"/>
</dbReference>
<dbReference type="InterPro" id="IPR003593">
    <property type="entry name" value="AAA+_ATPase"/>
</dbReference>
<dbReference type="InterPro" id="IPR003439">
    <property type="entry name" value="ABC_transporter-like_ATP-bd"/>
</dbReference>
<dbReference type="Gene3D" id="3.40.50.300">
    <property type="entry name" value="P-loop containing nucleotide triphosphate hydrolases"/>
    <property type="match status" value="3"/>
</dbReference>
<reference evidence="5 6" key="1">
    <citation type="submission" date="2016-10" db="EMBL/GenBank/DDBJ databases">
        <authorList>
            <person name="Varghese N."/>
            <person name="Submissions S."/>
        </authorList>
    </citation>
    <scope>NUCLEOTIDE SEQUENCE [LARGE SCALE GENOMIC DNA]</scope>
    <source>
        <strain evidence="5 6">DSM 20586</strain>
    </source>
</reference>
<feature type="domain" description="ABC transporter" evidence="4">
    <location>
        <begin position="278"/>
        <end position="484"/>
    </location>
</feature>
<dbReference type="NCBIfam" id="NF000355">
    <property type="entry name" value="ribo_prot_ABC_F"/>
    <property type="match status" value="1"/>
</dbReference>
<dbReference type="PROSITE" id="PS50893">
    <property type="entry name" value="ABC_TRANSPORTER_2"/>
    <property type="match status" value="1"/>
</dbReference>
<name>A0AB38A4B7_9ACTN</name>
<dbReference type="SUPFAM" id="SSF52540">
    <property type="entry name" value="P-loop containing nucleoside triphosphate hydrolases"/>
    <property type="match status" value="2"/>
</dbReference>
<protein>
    <submittedName>
        <fullName evidence="5">Macrolide transport system ATP-binding/permease protein</fullName>
    </submittedName>
</protein>
<sequence length="527" mass="60290">MIHVDALTKVVGTRTLFAIDHLAINIYDKIGLIGDNGTGKTTFLRILSNLDTDYTGHVHADTKITYLLNDSDDTFSCVDQYGSQQNSSPGERQRQKLEDLLADNRTFVLIDEPTSHLDSKQKDALAKRLQSRNKGFILVSHDRDFINQTCTIIFELIHGKIEIYNGDYSFYLSEREKRNTFAEREYQNYTKEKKRLLHVANAIKQQSAKVKTTPKRMGNSEARLHKMGGQQNKKKLDKQVKTTLERMNQLEVKNKPYQTTAIKLSMDEREKIHAKVIIKAENLNKSFDGKVIFKNANFTIDNMSKVALLGDNGTGKTTLLKMILHGEVWTHPNLRIGYYSQLEETLDCIKTILDNVLPYSIYDQSMTRIILARLGFKADDVFKQVHVLSDGEKAKVKLAKLLTGDFNYLIMDEPTNFLDLRTIEALEDLLQGYDRPLLFVTHDVSFINTVANSLLLISDKKITDFKGSLQEFNERSIRPKDSKKQDGFLIDFRLAAINNRLASHISKGERDELLAEYNDLIKQKNKS</sequence>
<dbReference type="InterPro" id="IPR051309">
    <property type="entry name" value="ABCF_ATPase"/>
</dbReference>
<dbReference type="GO" id="GO:0016887">
    <property type="term" value="F:ATP hydrolysis activity"/>
    <property type="evidence" value="ECO:0007669"/>
    <property type="project" value="InterPro"/>
</dbReference>
<dbReference type="EMBL" id="FNSH01000001">
    <property type="protein sequence ID" value="SEB39144.1"/>
    <property type="molecule type" value="Genomic_DNA"/>
</dbReference>
<evidence type="ECO:0000313" key="5">
    <source>
        <dbReference type="EMBL" id="SEB39144.1"/>
    </source>
</evidence>
<evidence type="ECO:0000313" key="6">
    <source>
        <dbReference type="Proteomes" id="UP000183687"/>
    </source>
</evidence>
<dbReference type="Proteomes" id="UP000183687">
    <property type="component" value="Unassembled WGS sequence"/>
</dbReference>
<comment type="caution">
    <text evidence="5">The sequence shown here is derived from an EMBL/GenBank/DDBJ whole genome shotgun (WGS) entry which is preliminary data.</text>
</comment>
<dbReference type="GO" id="GO:0005524">
    <property type="term" value="F:ATP binding"/>
    <property type="evidence" value="ECO:0007669"/>
    <property type="project" value="UniProtKB-KW"/>
</dbReference>
<proteinExistence type="predicted"/>
<organism evidence="5 6">
    <name type="scientific">Atopobium minutum</name>
    <dbReference type="NCBI Taxonomy" id="1381"/>
    <lineage>
        <taxon>Bacteria</taxon>
        <taxon>Bacillati</taxon>
        <taxon>Actinomycetota</taxon>
        <taxon>Coriobacteriia</taxon>
        <taxon>Coriobacteriales</taxon>
        <taxon>Atopobiaceae</taxon>
        <taxon>Atopobium</taxon>
    </lineage>
</organism>
<dbReference type="PANTHER" id="PTHR42855">
    <property type="entry name" value="ABC TRANSPORTER ATP-BINDING SUBUNIT"/>
    <property type="match status" value="1"/>
</dbReference>
<evidence type="ECO:0000259" key="4">
    <source>
        <dbReference type="PROSITE" id="PS50893"/>
    </source>
</evidence>
<feature type="coiled-coil region" evidence="3">
    <location>
        <begin position="172"/>
        <end position="206"/>
    </location>
</feature>
<accession>A0AB38A4B7</accession>
<dbReference type="RefSeq" id="WP_002563773.1">
    <property type="nucleotide sequence ID" value="NZ_FNSH01000001.1"/>
</dbReference>
<dbReference type="AlphaFoldDB" id="A0AB38A4B7"/>
<dbReference type="Pfam" id="PF00005">
    <property type="entry name" value="ABC_tran"/>
    <property type="match status" value="2"/>
</dbReference>
<keyword evidence="1" id="KW-0547">Nucleotide-binding</keyword>
<keyword evidence="2 5" id="KW-0067">ATP-binding</keyword>
<evidence type="ECO:0000256" key="3">
    <source>
        <dbReference type="SAM" id="Coils"/>
    </source>
</evidence>